<feature type="domain" description="Kringle" evidence="8">
    <location>
        <begin position="25"/>
        <end position="104"/>
    </location>
</feature>
<dbReference type="PANTHER" id="PTHR24261:SF7">
    <property type="entry name" value="KRINGLE DOMAIN-CONTAINING PROTEIN"/>
    <property type="match status" value="1"/>
</dbReference>
<dbReference type="AlphaFoldDB" id="A0A8J9YWW9"/>
<feature type="signal peptide" evidence="7">
    <location>
        <begin position="1"/>
        <end position="23"/>
    </location>
</feature>
<dbReference type="OrthoDB" id="5917794at2759"/>
<dbReference type="Pfam" id="PF00051">
    <property type="entry name" value="Kringle"/>
    <property type="match status" value="2"/>
</dbReference>
<evidence type="ECO:0000256" key="2">
    <source>
        <dbReference type="ARBA" id="ARBA00023157"/>
    </source>
</evidence>
<keyword evidence="10" id="KW-1185">Reference proteome</keyword>
<evidence type="ECO:0000256" key="4">
    <source>
        <dbReference type="PROSITE-ProRule" id="PRU00124"/>
    </source>
</evidence>
<keyword evidence="2 4" id="KW-1015">Disulfide bond</keyword>
<accession>A0A8J9YWW9</accession>
<dbReference type="PROSITE" id="PS50068">
    <property type="entry name" value="LDLRA_2"/>
    <property type="match status" value="1"/>
</dbReference>
<dbReference type="GO" id="GO:0005615">
    <property type="term" value="C:extracellular space"/>
    <property type="evidence" value="ECO:0007669"/>
    <property type="project" value="TreeGrafter"/>
</dbReference>
<dbReference type="CDD" id="cd00112">
    <property type="entry name" value="LDLa"/>
    <property type="match status" value="1"/>
</dbReference>
<evidence type="ECO:0000256" key="5">
    <source>
        <dbReference type="SAM" id="MobiDB-lite"/>
    </source>
</evidence>
<evidence type="ECO:0000256" key="7">
    <source>
        <dbReference type="SAM" id="SignalP"/>
    </source>
</evidence>
<dbReference type="SMART" id="SM00192">
    <property type="entry name" value="LDLa"/>
    <property type="match status" value="1"/>
</dbReference>
<dbReference type="SUPFAM" id="SSF57440">
    <property type="entry name" value="Kringle-like"/>
    <property type="match status" value="2"/>
</dbReference>
<dbReference type="EMBL" id="OV696698">
    <property type="protein sequence ID" value="CAH1243337.1"/>
    <property type="molecule type" value="Genomic_DNA"/>
</dbReference>
<dbReference type="GO" id="GO:0005102">
    <property type="term" value="F:signaling receptor binding"/>
    <property type="evidence" value="ECO:0007669"/>
    <property type="project" value="TreeGrafter"/>
</dbReference>
<dbReference type="PROSITE" id="PS50070">
    <property type="entry name" value="KRINGLE_2"/>
    <property type="match status" value="2"/>
</dbReference>
<dbReference type="PROSITE" id="PS00021">
    <property type="entry name" value="KRINGLE_1"/>
    <property type="match status" value="2"/>
</dbReference>
<dbReference type="InterPro" id="IPR038178">
    <property type="entry name" value="Kringle_sf"/>
</dbReference>
<feature type="region of interest" description="Disordered" evidence="5">
    <location>
        <begin position="377"/>
        <end position="424"/>
    </location>
</feature>
<keyword evidence="6" id="KW-1133">Transmembrane helix</keyword>
<dbReference type="InterPro" id="IPR002172">
    <property type="entry name" value="LDrepeatLR_classA_rpt"/>
</dbReference>
<dbReference type="Proteomes" id="UP000838412">
    <property type="component" value="Chromosome 13"/>
</dbReference>
<dbReference type="SMART" id="SM00130">
    <property type="entry name" value="KR"/>
    <property type="match status" value="2"/>
</dbReference>
<dbReference type="PANTHER" id="PTHR24261">
    <property type="entry name" value="PLASMINOGEN-RELATED"/>
    <property type="match status" value="1"/>
</dbReference>
<dbReference type="InterPro" id="IPR000001">
    <property type="entry name" value="Kringle"/>
</dbReference>
<keyword evidence="7" id="KW-0732">Signal</keyword>
<dbReference type="InterPro" id="IPR050759">
    <property type="entry name" value="Serine_protease_kringle"/>
</dbReference>
<evidence type="ECO:0000256" key="3">
    <source>
        <dbReference type="PROSITE-ProRule" id="PRU00121"/>
    </source>
</evidence>
<proteinExistence type="predicted"/>
<organism evidence="9 10">
    <name type="scientific">Branchiostoma lanceolatum</name>
    <name type="common">Common lancelet</name>
    <name type="synonym">Amphioxus lanceolatum</name>
    <dbReference type="NCBI Taxonomy" id="7740"/>
    <lineage>
        <taxon>Eukaryota</taxon>
        <taxon>Metazoa</taxon>
        <taxon>Chordata</taxon>
        <taxon>Cephalochordata</taxon>
        <taxon>Leptocardii</taxon>
        <taxon>Amphioxiformes</taxon>
        <taxon>Branchiostomatidae</taxon>
        <taxon>Branchiostoma</taxon>
    </lineage>
</organism>
<dbReference type="GO" id="GO:0004175">
    <property type="term" value="F:endopeptidase activity"/>
    <property type="evidence" value="ECO:0007669"/>
    <property type="project" value="TreeGrafter"/>
</dbReference>
<keyword evidence="6" id="KW-0812">Transmembrane</keyword>
<dbReference type="InterPro" id="IPR036055">
    <property type="entry name" value="LDL_receptor-like_sf"/>
</dbReference>
<dbReference type="SUPFAM" id="SSF57424">
    <property type="entry name" value="LDL receptor-like module"/>
    <property type="match status" value="1"/>
</dbReference>
<name>A0A8J9YWW9_BRALA</name>
<sequence>MAMTRDVTLVVVATLLFATECNGRDCLEGDGTSYRGTVSETGSGLTCQAWSSQAPRPHRFRPEDYPDARLEENYCRNPDGDPIGIWCVTTDPSRGWEYCTAPPCTPNILHCLHSSQSQFHCTNGDCVPQDYVCDGWYDCGDWSDELSGCPCLEGDGTSYRGSIAETSSGLTCQAWDSQEPYQHDYSPENYPDSGLENNNYCRNPDEDPSGPWCITVDPDKEWEHCAIPLCGHYNATDYVANRNINDGKDDNILSSSFGYNCVLPRHCTIQNHNFFHYDSHYNCHANSNRQMDNLCFAPTDRRPYQTCIVFSDYHSTSKGDANKQREEEEDSVARTQTYAAIGGAVAVLVLLGLVIFALLFYRRKRGKEAVTVKEAREHSRSSTDIYSNPVFDQRAEDGSGTAVSFDDPRSLWPGKTENADDVKPDDDVLRNCAYHTVRGWTETSTKLEGNDYEVGRKGRSDEQEYAHVV</sequence>
<dbReference type="InterPro" id="IPR018056">
    <property type="entry name" value="Kringle_CS"/>
</dbReference>
<dbReference type="Gene3D" id="4.10.400.10">
    <property type="entry name" value="Low-density Lipoprotein Receptor"/>
    <property type="match status" value="1"/>
</dbReference>
<feature type="domain" description="Kringle" evidence="8">
    <location>
        <begin position="150"/>
        <end position="230"/>
    </location>
</feature>
<evidence type="ECO:0000313" key="10">
    <source>
        <dbReference type="Proteomes" id="UP000838412"/>
    </source>
</evidence>
<evidence type="ECO:0000259" key="8">
    <source>
        <dbReference type="PROSITE" id="PS50070"/>
    </source>
</evidence>
<keyword evidence="1 3" id="KW-0420">Kringle</keyword>
<dbReference type="CDD" id="cd00108">
    <property type="entry name" value="KR"/>
    <property type="match status" value="2"/>
</dbReference>
<evidence type="ECO:0000256" key="1">
    <source>
        <dbReference type="ARBA" id="ARBA00022572"/>
    </source>
</evidence>
<protein>
    <submittedName>
        <fullName evidence="9">LPA protein</fullName>
    </submittedName>
</protein>
<dbReference type="Pfam" id="PF00057">
    <property type="entry name" value="Ldl_recept_a"/>
    <property type="match status" value="1"/>
</dbReference>
<dbReference type="PRINTS" id="PR00018">
    <property type="entry name" value="KRINGLE"/>
</dbReference>
<comment type="caution">
    <text evidence="3">Lacks conserved residue(s) required for the propagation of feature annotation.</text>
</comment>
<feature type="chain" id="PRO_5035478392" evidence="7">
    <location>
        <begin position="24"/>
        <end position="469"/>
    </location>
</feature>
<reference evidence="9" key="1">
    <citation type="submission" date="2022-01" db="EMBL/GenBank/DDBJ databases">
        <authorList>
            <person name="Braso-Vives M."/>
        </authorList>
    </citation>
    <scope>NUCLEOTIDE SEQUENCE</scope>
</reference>
<evidence type="ECO:0000256" key="6">
    <source>
        <dbReference type="SAM" id="Phobius"/>
    </source>
</evidence>
<gene>
    <name evidence="9" type="primary">LPA</name>
    <name evidence="9" type="ORF">BLAG_LOCUS6334</name>
</gene>
<feature type="transmembrane region" description="Helical" evidence="6">
    <location>
        <begin position="338"/>
        <end position="361"/>
    </location>
</feature>
<keyword evidence="6" id="KW-0472">Membrane</keyword>
<evidence type="ECO:0000313" key="9">
    <source>
        <dbReference type="EMBL" id="CAH1243337.1"/>
    </source>
</evidence>
<dbReference type="Gene3D" id="2.40.20.10">
    <property type="entry name" value="Plasminogen Kringle 4"/>
    <property type="match status" value="2"/>
</dbReference>
<feature type="disulfide bond" evidence="4">
    <location>
        <begin position="121"/>
        <end position="139"/>
    </location>
</feature>
<dbReference type="InterPro" id="IPR013806">
    <property type="entry name" value="Kringle-like"/>
</dbReference>